<name>A0A139AAA6_GONPJ</name>
<evidence type="ECO:0000256" key="1">
    <source>
        <dbReference type="SAM" id="MobiDB-lite"/>
    </source>
</evidence>
<sequence>MTASGFPLFPPSPLSTCKTQHTRPTYGPRCKLPGVQGAAPRPRDVGAASEAFVEVSWWGGGGEFERRKPQDKARPKGRAELAKMGVPLSDEEALLPGHASQNIHALVIPGMDITPHLNPEYLHPTPIPPTPPRPAPIARAKSSDPPIRVHIAREQGDLQGIRQSDKTVVENKTNDPEDVYRVNEWRGWDKGMANTGKVEGDTLTFGEGEGGIITRATFDHNRIPTPDTGKGYLDDVRKRGGMPHDEGPEQEQKQGQDVGVGSSWWTAVGGIAWWGTT</sequence>
<feature type="compositionally biased region" description="Basic and acidic residues" evidence="1">
    <location>
        <begin position="232"/>
        <end position="254"/>
    </location>
</feature>
<gene>
    <name evidence="2" type="ORF">M427DRAFT_45857</name>
</gene>
<dbReference type="AlphaFoldDB" id="A0A139AAA6"/>
<feature type="region of interest" description="Disordered" evidence="1">
    <location>
        <begin position="1"/>
        <end position="43"/>
    </location>
</feature>
<evidence type="ECO:0000313" key="2">
    <source>
        <dbReference type="EMBL" id="KXS13303.1"/>
    </source>
</evidence>
<keyword evidence="3" id="KW-1185">Reference proteome</keyword>
<accession>A0A139AAA6</accession>
<reference evidence="2 3" key="1">
    <citation type="journal article" date="2015" name="Genome Biol. Evol.">
        <title>Phylogenomic analyses indicate that early fungi evolved digesting cell walls of algal ancestors of land plants.</title>
        <authorList>
            <person name="Chang Y."/>
            <person name="Wang S."/>
            <person name="Sekimoto S."/>
            <person name="Aerts A.L."/>
            <person name="Choi C."/>
            <person name="Clum A."/>
            <person name="LaButti K.M."/>
            <person name="Lindquist E.A."/>
            <person name="Yee Ngan C."/>
            <person name="Ohm R.A."/>
            <person name="Salamov A.A."/>
            <person name="Grigoriev I.V."/>
            <person name="Spatafora J.W."/>
            <person name="Berbee M.L."/>
        </authorList>
    </citation>
    <scope>NUCLEOTIDE SEQUENCE [LARGE SCALE GENOMIC DNA]</scope>
    <source>
        <strain evidence="2 3">JEL478</strain>
    </source>
</reference>
<dbReference type="EMBL" id="KQ965780">
    <property type="protein sequence ID" value="KXS13303.1"/>
    <property type="molecule type" value="Genomic_DNA"/>
</dbReference>
<protein>
    <submittedName>
        <fullName evidence="2">Uncharacterized protein</fullName>
    </submittedName>
</protein>
<proteinExistence type="predicted"/>
<organism evidence="2 3">
    <name type="scientific">Gonapodya prolifera (strain JEL478)</name>
    <name type="common">Monoblepharis prolifera</name>
    <dbReference type="NCBI Taxonomy" id="1344416"/>
    <lineage>
        <taxon>Eukaryota</taxon>
        <taxon>Fungi</taxon>
        <taxon>Fungi incertae sedis</taxon>
        <taxon>Chytridiomycota</taxon>
        <taxon>Chytridiomycota incertae sedis</taxon>
        <taxon>Monoblepharidomycetes</taxon>
        <taxon>Monoblepharidales</taxon>
        <taxon>Gonapodyaceae</taxon>
        <taxon>Gonapodya</taxon>
    </lineage>
</organism>
<evidence type="ECO:0000313" key="3">
    <source>
        <dbReference type="Proteomes" id="UP000070544"/>
    </source>
</evidence>
<dbReference type="Proteomes" id="UP000070544">
    <property type="component" value="Unassembled WGS sequence"/>
</dbReference>
<feature type="region of interest" description="Disordered" evidence="1">
    <location>
        <begin position="219"/>
        <end position="261"/>
    </location>
</feature>